<dbReference type="InterPro" id="IPR013154">
    <property type="entry name" value="ADH-like_N"/>
</dbReference>
<evidence type="ECO:0000256" key="6">
    <source>
        <dbReference type="RuleBase" id="RU361277"/>
    </source>
</evidence>
<dbReference type="SMART" id="SM00829">
    <property type="entry name" value="PKS_ER"/>
    <property type="match status" value="1"/>
</dbReference>
<gene>
    <name evidence="8" type="primary">gutB</name>
    <name evidence="8" type="ORF">Mame_00365</name>
</gene>
<dbReference type="Gene3D" id="3.40.50.720">
    <property type="entry name" value="NAD(P)-binding Rossmann-like Domain"/>
    <property type="match status" value="1"/>
</dbReference>
<keyword evidence="3 6" id="KW-0479">Metal-binding</keyword>
<dbReference type="EMBL" id="CP020330">
    <property type="protein sequence ID" value="AQZ49748.1"/>
    <property type="molecule type" value="Genomic_DNA"/>
</dbReference>
<dbReference type="KEGG" id="mmed:Mame_00365"/>
<keyword evidence="4 6" id="KW-0862">Zinc</keyword>
<dbReference type="InterPro" id="IPR036291">
    <property type="entry name" value="NAD(P)-bd_dom_sf"/>
</dbReference>
<dbReference type="PANTHER" id="PTHR43161">
    <property type="entry name" value="SORBITOL DEHYDROGENASE"/>
    <property type="match status" value="1"/>
</dbReference>
<evidence type="ECO:0000313" key="9">
    <source>
        <dbReference type="Proteomes" id="UP000191135"/>
    </source>
</evidence>
<dbReference type="AlphaFoldDB" id="A0A1U9YWC5"/>
<dbReference type="RefSeq" id="WP_018064639.1">
    <property type="nucleotide sequence ID" value="NZ_AQWH01000008.1"/>
</dbReference>
<dbReference type="Pfam" id="PF00107">
    <property type="entry name" value="ADH_zinc_N"/>
    <property type="match status" value="1"/>
</dbReference>
<organism evidence="8 9">
    <name type="scientific">Martelella mediterranea DSM 17316</name>
    <dbReference type="NCBI Taxonomy" id="1122214"/>
    <lineage>
        <taxon>Bacteria</taxon>
        <taxon>Pseudomonadati</taxon>
        <taxon>Pseudomonadota</taxon>
        <taxon>Alphaproteobacteria</taxon>
        <taxon>Hyphomicrobiales</taxon>
        <taxon>Aurantimonadaceae</taxon>
        <taxon>Martelella</taxon>
    </lineage>
</organism>
<dbReference type="InterPro" id="IPR011032">
    <property type="entry name" value="GroES-like_sf"/>
</dbReference>
<dbReference type="InterPro" id="IPR013149">
    <property type="entry name" value="ADH-like_C"/>
</dbReference>
<dbReference type="GO" id="GO:0003939">
    <property type="term" value="F:L-iditol 2-dehydrogenase (NAD+) activity"/>
    <property type="evidence" value="ECO:0007669"/>
    <property type="project" value="UniProtKB-EC"/>
</dbReference>
<evidence type="ECO:0000256" key="5">
    <source>
        <dbReference type="ARBA" id="ARBA00023002"/>
    </source>
</evidence>
<dbReference type="Proteomes" id="UP000191135">
    <property type="component" value="Chromosome"/>
</dbReference>
<dbReference type="InterPro" id="IPR002328">
    <property type="entry name" value="ADH_Zn_CS"/>
</dbReference>
<dbReference type="PROSITE" id="PS00059">
    <property type="entry name" value="ADH_ZINC"/>
    <property type="match status" value="1"/>
</dbReference>
<evidence type="ECO:0000259" key="7">
    <source>
        <dbReference type="SMART" id="SM00829"/>
    </source>
</evidence>
<dbReference type="SUPFAM" id="SSF51735">
    <property type="entry name" value="NAD(P)-binding Rossmann-fold domains"/>
    <property type="match status" value="1"/>
</dbReference>
<accession>A0A1U9YWC5</accession>
<protein>
    <submittedName>
        <fullName evidence="8">Sorbitol dehydrogenase</fullName>
        <ecNumber evidence="8">1.1.1.14</ecNumber>
    </submittedName>
</protein>
<evidence type="ECO:0000256" key="1">
    <source>
        <dbReference type="ARBA" id="ARBA00001947"/>
    </source>
</evidence>
<evidence type="ECO:0000256" key="2">
    <source>
        <dbReference type="ARBA" id="ARBA00008072"/>
    </source>
</evidence>
<dbReference type="Gene3D" id="3.90.180.10">
    <property type="entry name" value="Medium-chain alcohol dehydrogenases, catalytic domain"/>
    <property type="match status" value="1"/>
</dbReference>
<evidence type="ECO:0000313" key="8">
    <source>
        <dbReference type="EMBL" id="AQZ49748.1"/>
    </source>
</evidence>
<reference evidence="8 9" key="1">
    <citation type="submission" date="2017-03" db="EMBL/GenBank/DDBJ databases">
        <title>Foreign affairs: Plasmid Transfer between Roseobacters and Rhizobia.</title>
        <authorList>
            <person name="Bartling P."/>
            <person name="Bunk B."/>
            <person name="Overmann J."/>
            <person name="Brinkmann H."/>
            <person name="Petersen J."/>
        </authorList>
    </citation>
    <scope>NUCLEOTIDE SEQUENCE [LARGE SCALE GENOMIC DNA]</scope>
    <source>
        <strain evidence="8 9">MACL11</strain>
    </source>
</reference>
<comment type="cofactor">
    <cofactor evidence="1 6">
        <name>Zn(2+)</name>
        <dbReference type="ChEBI" id="CHEBI:29105"/>
    </cofactor>
</comment>
<dbReference type="SUPFAM" id="SSF50129">
    <property type="entry name" value="GroES-like"/>
    <property type="match status" value="1"/>
</dbReference>
<dbReference type="eggNOG" id="COG1063">
    <property type="taxonomic scope" value="Bacteria"/>
</dbReference>
<keyword evidence="5 8" id="KW-0560">Oxidoreductase</keyword>
<dbReference type="OrthoDB" id="9773078at2"/>
<dbReference type="STRING" id="1122214.Mame_00365"/>
<keyword evidence="9" id="KW-1185">Reference proteome</keyword>
<dbReference type="InterPro" id="IPR020843">
    <property type="entry name" value="ER"/>
</dbReference>
<dbReference type="EC" id="1.1.1.14" evidence="8"/>
<evidence type="ECO:0000256" key="3">
    <source>
        <dbReference type="ARBA" id="ARBA00022723"/>
    </source>
</evidence>
<dbReference type="Pfam" id="PF08240">
    <property type="entry name" value="ADH_N"/>
    <property type="match status" value="1"/>
</dbReference>
<feature type="domain" description="Enoyl reductase (ER)" evidence="7">
    <location>
        <begin position="10"/>
        <end position="334"/>
    </location>
</feature>
<dbReference type="GO" id="GO:0008270">
    <property type="term" value="F:zinc ion binding"/>
    <property type="evidence" value="ECO:0007669"/>
    <property type="project" value="InterPro"/>
</dbReference>
<name>A0A1U9YWC5_9HYPH</name>
<comment type="similarity">
    <text evidence="2 6">Belongs to the zinc-containing alcohol dehydrogenase family.</text>
</comment>
<sequence length="339" mass="35094">MKAVIFDAVGQPLRVSDRPDPTPAPDEVVLRVAACGICGSDLHMSVDPEPFGIAGDFVFGHEIAGEVVATGGGVDTLKAGDLVAVVPMRGCGHCPRCLAGDPARCPDMTLIGGGYADYVCVAARQCRVLPDGVAASDAALAEPLSVALHCIIRSGMKPGDRVAILGAGPIGLLVAFWARRLGASSVVMADLYDHQAERARALGATGFALSGAGLSENLNDQCGGPPDIVFECVGKPGLLQAAVEAVRLQGKVIGVGLCIGGDEWDPFVALSKEIDLIFSAFFHQANEFGVALDALAKGAVVAPQVIITDRIGLSPVPPVFEGLRRRTTQCKVLIQPELV</sequence>
<proteinExistence type="inferred from homology"/>
<evidence type="ECO:0000256" key="4">
    <source>
        <dbReference type="ARBA" id="ARBA00022833"/>
    </source>
</evidence>